<dbReference type="InterPro" id="IPR013783">
    <property type="entry name" value="Ig-like_fold"/>
</dbReference>
<keyword evidence="3" id="KW-1185">Reference proteome</keyword>
<dbReference type="Proteomes" id="UP000037510">
    <property type="component" value="Unassembled WGS sequence"/>
</dbReference>
<sequence length="185" mass="20737">LRRIYPLCTVVAESLPLSMLHVAVPAYRVRGQSAQLECEFSLGSDTLYSVKWYRDNEEFYRYMPKHVTLHQVTLKSSGVYRCEVSAEAPRRSYPAAILSWDIDGEKVTDPMLLVEYPVTQHTHGLLSSALGLRVRVPVGTSMQVRCTARVAPSWREGSEAVVGSNVADSKEAMLLGKHHVTSFFH</sequence>
<evidence type="ECO:0000313" key="2">
    <source>
        <dbReference type="EMBL" id="KOB71821.1"/>
    </source>
</evidence>
<dbReference type="SUPFAM" id="SSF48726">
    <property type="entry name" value="Immunoglobulin"/>
    <property type="match status" value="1"/>
</dbReference>
<dbReference type="STRING" id="104452.A0A0L7L9A0"/>
<comment type="caution">
    <text evidence="2">The sequence shown here is derived from an EMBL/GenBank/DDBJ whole genome shotgun (WGS) entry which is preliminary data.</text>
</comment>
<dbReference type="PROSITE" id="PS50835">
    <property type="entry name" value="IG_LIKE"/>
    <property type="match status" value="1"/>
</dbReference>
<accession>A0A0L7L9A0</accession>
<dbReference type="AlphaFoldDB" id="A0A0L7L9A0"/>
<evidence type="ECO:0000313" key="3">
    <source>
        <dbReference type="Proteomes" id="UP000037510"/>
    </source>
</evidence>
<dbReference type="PANTHER" id="PTHR21261:SF15">
    <property type="entry name" value="BEATEN PATH IIIA, ISOFORM D-RELATED"/>
    <property type="match status" value="1"/>
</dbReference>
<dbReference type="EMBL" id="JTDY01002241">
    <property type="protein sequence ID" value="KOB71821.1"/>
    <property type="molecule type" value="Genomic_DNA"/>
</dbReference>
<reference evidence="2 3" key="1">
    <citation type="journal article" date="2015" name="Genome Biol. Evol.">
        <title>The genome of winter moth (Operophtera brumata) provides a genomic perspective on sexual dimorphism and phenology.</title>
        <authorList>
            <person name="Derks M.F."/>
            <person name="Smit S."/>
            <person name="Salis L."/>
            <person name="Schijlen E."/>
            <person name="Bossers A."/>
            <person name="Mateman C."/>
            <person name="Pijl A.S."/>
            <person name="de Ridder D."/>
            <person name="Groenen M.A."/>
            <person name="Visser M.E."/>
            <person name="Megens H.J."/>
        </authorList>
    </citation>
    <scope>NUCLEOTIDE SEQUENCE [LARGE SCALE GENOMIC DNA]</scope>
    <source>
        <strain evidence="2">WM2013NL</strain>
        <tissue evidence="2">Head and thorax</tissue>
    </source>
</reference>
<feature type="non-terminal residue" evidence="2">
    <location>
        <position position="1"/>
    </location>
</feature>
<dbReference type="Pfam" id="PF13895">
    <property type="entry name" value="Ig_2"/>
    <property type="match status" value="1"/>
</dbReference>
<evidence type="ECO:0000259" key="1">
    <source>
        <dbReference type="PROSITE" id="PS50835"/>
    </source>
</evidence>
<dbReference type="InterPro" id="IPR007110">
    <property type="entry name" value="Ig-like_dom"/>
</dbReference>
<feature type="domain" description="Ig-like" evidence="1">
    <location>
        <begin position="16"/>
        <end position="99"/>
    </location>
</feature>
<dbReference type="InterPro" id="IPR036179">
    <property type="entry name" value="Ig-like_dom_sf"/>
</dbReference>
<gene>
    <name evidence="2" type="ORF">OBRU01_13516</name>
</gene>
<organism evidence="2 3">
    <name type="scientific">Operophtera brumata</name>
    <name type="common">Winter moth</name>
    <name type="synonym">Phalaena brumata</name>
    <dbReference type="NCBI Taxonomy" id="104452"/>
    <lineage>
        <taxon>Eukaryota</taxon>
        <taxon>Metazoa</taxon>
        <taxon>Ecdysozoa</taxon>
        <taxon>Arthropoda</taxon>
        <taxon>Hexapoda</taxon>
        <taxon>Insecta</taxon>
        <taxon>Pterygota</taxon>
        <taxon>Neoptera</taxon>
        <taxon>Endopterygota</taxon>
        <taxon>Lepidoptera</taxon>
        <taxon>Glossata</taxon>
        <taxon>Ditrysia</taxon>
        <taxon>Geometroidea</taxon>
        <taxon>Geometridae</taxon>
        <taxon>Larentiinae</taxon>
        <taxon>Operophtera</taxon>
    </lineage>
</organism>
<dbReference type="Gene3D" id="2.60.40.10">
    <property type="entry name" value="Immunoglobulins"/>
    <property type="match status" value="1"/>
</dbReference>
<proteinExistence type="predicted"/>
<protein>
    <submittedName>
        <fullName evidence="2">Putative beat protein</fullName>
    </submittedName>
</protein>
<name>A0A0L7L9A0_OPEBR</name>
<dbReference type="PANTHER" id="PTHR21261">
    <property type="entry name" value="BEAT PROTEIN"/>
    <property type="match status" value="1"/>
</dbReference>